<dbReference type="InterPro" id="IPR027417">
    <property type="entry name" value="P-loop_NTPase"/>
</dbReference>
<dbReference type="CDD" id="cd03230">
    <property type="entry name" value="ABC_DR_subfamily_A"/>
    <property type="match status" value="1"/>
</dbReference>
<reference key="1">
    <citation type="submission" date="2009-08" db="EMBL/GenBank/DDBJ databases">
        <title>The genome sequence of Spirochaeta thermophila DSM6192.</title>
        <authorList>
            <person name="Angelov A."/>
            <person name="Mientus M."/>
            <person name="Wittenberg S."/>
            <person name="Lehmann R."/>
            <person name="Liesegang H."/>
            <person name="Daniel R."/>
            <person name="Liebl W."/>
        </authorList>
    </citation>
    <scope>NUCLEOTIDE SEQUENCE</scope>
    <source>
        <strain>DSM 6192</strain>
    </source>
</reference>
<gene>
    <name evidence="5" type="ordered locus">STHERM_c13610</name>
</gene>
<dbReference type="RefSeq" id="WP_013314141.1">
    <property type="nucleotide sequence ID" value="NC_014484.1"/>
</dbReference>
<dbReference type="PROSITE" id="PS50893">
    <property type="entry name" value="ABC_TRANSPORTER_2"/>
    <property type="match status" value="1"/>
</dbReference>
<dbReference type="AlphaFoldDB" id="E0RU80"/>
<dbReference type="GO" id="GO:0016887">
    <property type="term" value="F:ATP hydrolysis activity"/>
    <property type="evidence" value="ECO:0007669"/>
    <property type="project" value="InterPro"/>
</dbReference>
<dbReference type="SUPFAM" id="SSF52540">
    <property type="entry name" value="P-loop containing nucleoside triphosphate hydrolases"/>
    <property type="match status" value="1"/>
</dbReference>
<keyword evidence="2" id="KW-0547">Nucleotide-binding</keyword>
<dbReference type="EMBL" id="CP001698">
    <property type="protein sequence ID" value="ADN02301.1"/>
    <property type="molecule type" value="Genomic_DNA"/>
</dbReference>
<evidence type="ECO:0000313" key="5">
    <source>
        <dbReference type="EMBL" id="ADN02301.1"/>
    </source>
</evidence>
<evidence type="ECO:0000313" key="6">
    <source>
        <dbReference type="Proteomes" id="UP000001296"/>
    </source>
</evidence>
<protein>
    <submittedName>
        <fullName evidence="5">ABC transporter ATP binding protein</fullName>
    </submittedName>
</protein>
<dbReference type="HOGENOM" id="CLU_000604_1_2_12"/>
<dbReference type="InterPro" id="IPR051782">
    <property type="entry name" value="ABC_Transporter_VariousFunc"/>
</dbReference>
<feature type="domain" description="ABC transporter" evidence="4">
    <location>
        <begin position="5"/>
        <end position="230"/>
    </location>
</feature>
<dbReference type="PaxDb" id="665571-STHERM_c13610"/>
<sequence>MEPVVHIEGLTFGYTSRSPLFQELSLSLRPGEVAGLLGENGAGKTTLLKLIAGELFPDEGVGEVFGIPSERRDPSVLARLWFLPEELPSYSIPAEDYACSTGAFYPGYRHDELLDLCDQLEVDVRQKLTRLSYGQQKKFFLAFALATGVPLLLLDEPTNGLDIPSKRQVRRLIPRYAAEGRTFLISTHQVRDLEHLIDPVIILHKGRIVLHASMDELQERLSFVVLPEAPPDALYVEKVPGGYGAILPGGGKGEVDLELLFDAARSRESELPRIWRKEELV</sequence>
<dbReference type="KEGG" id="sta:STHERM_c13610"/>
<dbReference type="GO" id="GO:0005524">
    <property type="term" value="F:ATP binding"/>
    <property type="evidence" value="ECO:0007669"/>
    <property type="project" value="UniProtKB-KW"/>
</dbReference>
<dbReference type="SMART" id="SM00382">
    <property type="entry name" value="AAA"/>
    <property type="match status" value="1"/>
</dbReference>
<evidence type="ECO:0000259" key="4">
    <source>
        <dbReference type="PROSITE" id="PS50893"/>
    </source>
</evidence>
<dbReference type="eggNOG" id="COG1131">
    <property type="taxonomic scope" value="Bacteria"/>
</dbReference>
<dbReference type="InterPro" id="IPR003439">
    <property type="entry name" value="ABC_transporter-like_ATP-bd"/>
</dbReference>
<dbReference type="PANTHER" id="PTHR42939">
    <property type="entry name" value="ABC TRANSPORTER ATP-BINDING PROTEIN ALBC-RELATED"/>
    <property type="match status" value="1"/>
</dbReference>
<dbReference type="Pfam" id="PF00005">
    <property type="entry name" value="ABC_tran"/>
    <property type="match status" value="1"/>
</dbReference>
<dbReference type="PANTHER" id="PTHR42939:SF1">
    <property type="entry name" value="ABC TRANSPORTER ATP-BINDING PROTEIN ALBC-RELATED"/>
    <property type="match status" value="1"/>
</dbReference>
<accession>E0RU80</accession>
<keyword evidence="1" id="KW-0813">Transport</keyword>
<proteinExistence type="predicted"/>
<evidence type="ECO:0000256" key="3">
    <source>
        <dbReference type="ARBA" id="ARBA00022840"/>
    </source>
</evidence>
<keyword evidence="3" id="KW-0067">ATP-binding</keyword>
<dbReference type="Gene3D" id="3.40.50.300">
    <property type="entry name" value="P-loop containing nucleotide triphosphate hydrolases"/>
    <property type="match status" value="1"/>
</dbReference>
<dbReference type="Proteomes" id="UP000001296">
    <property type="component" value="Chromosome"/>
</dbReference>
<evidence type="ECO:0000256" key="1">
    <source>
        <dbReference type="ARBA" id="ARBA00022448"/>
    </source>
</evidence>
<dbReference type="InterPro" id="IPR003593">
    <property type="entry name" value="AAA+_ATPase"/>
</dbReference>
<evidence type="ECO:0000256" key="2">
    <source>
        <dbReference type="ARBA" id="ARBA00022741"/>
    </source>
</evidence>
<organism evidence="5 6">
    <name type="scientific">Winmispira thermophila (strain ATCC 49972 / DSM 6192 / RI 19.B1)</name>
    <name type="common">Spirochaeta thermophila</name>
    <dbReference type="NCBI Taxonomy" id="665571"/>
    <lineage>
        <taxon>Bacteria</taxon>
        <taxon>Pseudomonadati</taxon>
        <taxon>Spirochaetota</taxon>
        <taxon>Spirochaetia</taxon>
        <taxon>Winmispirales</taxon>
        <taxon>Winmispiraceae</taxon>
        <taxon>Winmispira</taxon>
    </lineage>
</organism>
<name>E0RU80_WINT6</name>
<reference evidence="5 6" key="2">
    <citation type="journal article" date="2010" name="J. Bacteriol.">
        <title>Genome sequence of the polysaccharide-degrading, thermophilic anaerobe Spirochaeta thermophila DSM 6192.</title>
        <authorList>
            <person name="Angelov A."/>
            <person name="Liebl S."/>
            <person name="Ballschmiter M."/>
            <person name="Bomeke M."/>
            <person name="Lehmann R."/>
            <person name="Liesegang H."/>
            <person name="Daniel R."/>
            <person name="Liebl W."/>
        </authorList>
    </citation>
    <scope>NUCLEOTIDE SEQUENCE [LARGE SCALE GENOMIC DNA]</scope>
    <source>
        <strain evidence="6">ATCC 49972 / DSM 6192 / RI 19.B1</strain>
    </source>
</reference>